<dbReference type="InterPro" id="IPR004360">
    <property type="entry name" value="Glyas_Fos-R_dOase_dom"/>
</dbReference>
<evidence type="ECO:0000259" key="1">
    <source>
        <dbReference type="PROSITE" id="PS51819"/>
    </source>
</evidence>
<feature type="domain" description="VOC" evidence="1">
    <location>
        <begin position="1"/>
        <end position="131"/>
    </location>
</feature>
<dbReference type="AlphaFoldDB" id="A0A240EAJ7"/>
<keyword evidence="3" id="KW-1185">Reference proteome</keyword>
<dbReference type="EMBL" id="OANT01000004">
    <property type="protein sequence ID" value="SNX44920.1"/>
    <property type="molecule type" value="Genomic_DNA"/>
</dbReference>
<name>A0A240EAJ7_9GAMM</name>
<evidence type="ECO:0000313" key="2">
    <source>
        <dbReference type="EMBL" id="SNX44920.1"/>
    </source>
</evidence>
<dbReference type="Proteomes" id="UP000219042">
    <property type="component" value="Unassembled WGS sequence"/>
</dbReference>
<organism evidence="2 3">
    <name type="scientific">Acinetobacter puyangensis</name>
    <dbReference type="NCBI Taxonomy" id="1096779"/>
    <lineage>
        <taxon>Bacteria</taxon>
        <taxon>Pseudomonadati</taxon>
        <taxon>Pseudomonadota</taxon>
        <taxon>Gammaproteobacteria</taxon>
        <taxon>Moraxellales</taxon>
        <taxon>Moraxellaceae</taxon>
        <taxon>Acinetobacter</taxon>
    </lineage>
</organism>
<reference evidence="3" key="1">
    <citation type="submission" date="2016-09" db="EMBL/GenBank/DDBJ databases">
        <authorList>
            <person name="Varghese N."/>
            <person name="Submissions S."/>
        </authorList>
    </citation>
    <scope>NUCLEOTIDE SEQUENCE [LARGE SCALE GENOMIC DNA]</scope>
    <source>
        <strain evidence="3">ANC 4466</strain>
    </source>
</reference>
<dbReference type="PROSITE" id="PS51819">
    <property type="entry name" value="VOC"/>
    <property type="match status" value="1"/>
</dbReference>
<proteinExistence type="predicted"/>
<dbReference type="GO" id="GO:0051213">
    <property type="term" value="F:dioxygenase activity"/>
    <property type="evidence" value="ECO:0007669"/>
    <property type="project" value="UniProtKB-KW"/>
</dbReference>
<protein>
    <submittedName>
        <fullName evidence="2">Catechol 2,3-dioxygenase</fullName>
    </submittedName>
</protein>
<dbReference type="Pfam" id="PF00903">
    <property type="entry name" value="Glyoxalase"/>
    <property type="match status" value="1"/>
</dbReference>
<keyword evidence="2" id="KW-0560">Oxidoreductase</keyword>
<accession>A0A240EAJ7</accession>
<dbReference type="OrthoDB" id="9800438at2"/>
<dbReference type="PANTHER" id="PTHR35006:SF2">
    <property type="entry name" value="GLYOXALASE FAMILY PROTEIN (AFU_ORTHOLOGUE AFUA_5G14830)"/>
    <property type="match status" value="1"/>
</dbReference>
<dbReference type="InterPro" id="IPR029068">
    <property type="entry name" value="Glyas_Bleomycin-R_OHBP_Dase"/>
</dbReference>
<dbReference type="Gene3D" id="3.10.180.10">
    <property type="entry name" value="2,3-Dihydroxybiphenyl 1,2-Dioxygenase, domain 1"/>
    <property type="match status" value="1"/>
</dbReference>
<gene>
    <name evidence="2" type="ORF">SAMN05421731_104285</name>
</gene>
<keyword evidence="2" id="KW-0223">Dioxygenase</keyword>
<dbReference type="SUPFAM" id="SSF54593">
    <property type="entry name" value="Glyoxalase/Bleomycin resistance protein/Dihydroxybiphenyl dioxygenase"/>
    <property type="match status" value="1"/>
</dbReference>
<dbReference type="InterPro" id="IPR037523">
    <property type="entry name" value="VOC_core"/>
</dbReference>
<dbReference type="RefSeq" id="WP_097079136.1">
    <property type="nucleotide sequence ID" value="NZ_BAABHT010000009.1"/>
</dbReference>
<sequence length="135" mass="15012">MLDHIFLTVSDLTRSIVLYEAVLPTLGISVRHDYDGKDGPIGHPDLKGFGSNGRIFFWLKQGMPHPDAIHVGFIAHNQAEVDAAYDVAITYGAKPNEVAGGKPGARLHYDPRYYAANVLDPDGYSLEFVYKDWQH</sequence>
<evidence type="ECO:0000313" key="3">
    <source>
        <dbReference type="Proteomes" id="UP000219042"/>
    </source>
</evidence>
<dbReference type="PANTHER" id="PTHR35006">
    <property type="entry name" value="GLYOXALASE FAMILY PROTEIN (AFU_ORTHOLOGUE AFUA_5G14830)"/>
    <property type="match status" value="1"/>
</dbReference>
<dbReference type="CDD" id="cd07262">
    <property type="entry name" value="VOC_like"/>
    <property type="match status" value="1"/>
</dbReference>